<accession>A0A7W7GLP0</accession>
<evidence type="ECO:0000313" key="2">
    <source>
        <dbReference type="EMBL" id="MBB4717738.1"/>
    </source>
</evidence>
<protein>
    <submittedName>
        <fullName evidence="2">Uncharacterized protein</fullName>
    </submittedName>
</protein>
<reference evidence="2 3" key="1">
    <citation type="submission" date="2020-08" db="EMBL/GenBank/DDBJ databases">
        <title>Sequencing the genomes of 1000 actinobacteria strains.</title>
        <authorList>
            <person name="Klenk H.-P."/>
        </authorList>
    </citation>
    <scope>NUCLEOTIDE SEQUENCE [LARGE SCALE GENOMIC DNA]</scope>
    <source>
        <strain evidence="2 3">DSM 40483</strain>
    </source>
</reference>
<dbReference type="AlphaFoldDB" id="A0A7W7GLP0"/>
<sequence>MPWIPDYVRSDGTPVRGHSRWPAGARREMTIFAGFALAVVAFGNGSASTGSGDAAPRPQSTVQYPIRFDNAPPPRIVQPRPTVSYGVRFPEAEGSR</sequence>
<proteinExistence type="predicted"/>
<dbReference type="EMBL" id="JACHMS010000001">
    <property type="protein sequence ID" value="MBB4717738.1"/>
    <property type="molecule type" value="Genomic_DNA"/>
</dbReference>
<organism evidence="2 3">
    <name type="scientific">Streptomyces luteogriseus</name>
    <dbReference type="NCBI Taxonomy" id="68233"/>
    <lineage>
        <taxon>Bacteria</taxon>
        <taxon>Bacillati</taxon>
        <taxon>Actinomycetota</taxon>
        <taxon>Actinomycetes</taxon>
        <taxon>Kitasatosporales</taxon>
        <taxon>Streptomycetaceae</taxon>
        <taxon>Streptomyces</taxon>
    </lineage>
</organism>
<feature type="region of interest" description="Disordered" evidence="1">
    <location>
        <begin position="1"/>
        <end position="20"/>
    </location>
</feature>
<keyword evidence="3" id="KW-1185">Reference proteome</keyword>
<feature type="region of interest" description="Disordered" evidence="1">
    <location>
        <begin position="46"/>
        <end position="83"/>
    </location>
</feature>
<dbReference type="Proteomes" id="UP000565089">
    <property type="component" value="Unassembled WGS sequence"/>
</dbReference>
<comment type="caution">
    <text evidence="2">The sequence shown here is derived from an EMBL/GenBank/DDBJ whole genome shotgun (WGS) entry which is preliminary data.</text>
</comment>
<evidence type="ECO:0000256" key="1">
    <source>
        <dbReference type="SAM" id="MobiDB-lite"/>
    </source>
</evidence>
<evidence type="ECO:0000313" key="3">
    <source>
        <dbReference type="Proteomes" id="UP000565089"/>
    </source>
</evidence>
<gene>
    <name evidence="2" type="ORF">BJ965_007620</name>
</gene>
<name>A0A7W7GLP0_9ACTN</name>